<sequence length="80" mass="9299">MYLNSMSAIAITGCHVGDEKKKKEKTHKLTRTWHYKNEKSFLPACISPGYPRRAKTEIHIFFFVRAFLASVDRPTPLLQF</sequence>
<protein>
    <submittedName>
        <fullName evidence="1">Uncharacterized protein</fullName>
    </submittedName>
</protein>
<dbReference type="Proteomes" id="UP001055879">
    <property type="component" value="Linkage Group LG01"/>
</dbReference>
<accession>A0ACB9FHM7</accession>
<dbReference type="EMBL" id="CM042047">
    <property type="protein sequence ID" value="KAI3770572.1"/>
    <property type="molecule type" value="Genomic_DNA"/>
</dbReference>
<proteinExistence type="predicted"/>
<keyword evidence="2" id="KW-1185">Reference proteome</keyword>
<name>A0ACB9FHM7_ARCLA</name>
<evidence type="ECO:0000313" key="1">
    <source>
        <dbReference type="EMBL" id="KAI3770572.1"/>
    </source>
</evidence>
<gene>
    <name evidence="1" type="ORF">L6452_01710</name>
</gene>
<comment type="caution">
    <text evidence="1">The sequence shown here is derived from an EMBL/GenBank/DDBJ whole genome shotgun (WGS) entry which is preliminary data.</text>
</comment>
<evidence type="ECO:0000313" key="2">
    <source>
        <dbReference type="Proteomes" id="UP001055879"/>
    </source>
</evidence>
<reference evidence="1 2" key="2">
    <citation type="journal article" date="2022" name="Mol. Ecol. Resour.">
        <title>The genomes of chicory, endive, great burdock and yacon provide insights into Asteraceae paleo-polyploidization history and plant inulin production.</title>
        <authorList>
            <person name="Fan W."/>
            <person name="Wang S."/>
            <person name="Wang H."/>
            <person name="Wang A."/>
            <person name="Jiang F."/>
            <person name="Liu H."/>
            <person name="Zhao H."/>
            <person name="Xu D."/>
            <person name="Zhang Y."/>
        </authorList>
    </citation>
    <scope>NUCLEOTIDE SEQUENCE [LARGE SCALE GENOMIC DNA]</scope>
    <source>
        <strain evidence="2">cv. Niubang</strain>
    </source>
</reference>
<reference evidence="2" key="1">
    <citation type="journal article" date="2022" name="Mol. Ecol. Resour.">
        <title>The genomes of chicory, endive, great burdock and yacon provide insights into Asteraceae palaeo-polyploidization history and plant inulin production.</title>
        <authorList>
            <person name="Fan W."/>
            <person name="Wang S."/>
            <person name="Wang H."/>
            <person name="Wang A."/>
            <person name="Jiang F."/>
            <person name="Liu H."/>
            <person name="Zhao H."/>
            <person name="Xu D."/>
            <person name="Zhang Y."/>
        </authorList>
    </citation>
    <scope>NUCLEOTIDE SEQUENCE [LARGE SCALE GENOMIC DNA]</scope>
    <source>
        <strain evidence="2">cv. Niubang</strain>
    </source>
</reference>
<organism evidence="1 2">
    <name type="scientific">Arctium lappa</name>
    <name type="common">Greater burdock</name>
    <name type="synonym">Lappa major</name>
    <dbReference type="NCBI Taxonomy" id="4217"/>
    <lineage>
        <taxon>Eukaryota</taxon>
        <taxon>Viridiplantae</taxon>
        <taxon>Streptophyta</taxon>
        <taxon>Embryophyta</taxon>
        <taxon>Tracheophyta</taxon>
        <taxon>Spermatophyta</taxon>
        <taxon>Magnoliopsida</taxon>
        <taxon>eudicotyledons</taxon>
        <taxon>Gunneridae</taxon>
        <taxon>Pentapetalae</taxon>
        <taxon>asterids</taxon>
        <taxon>campanulids</taxon>
        <taxon>Asterales</taxon>
        <taxon>Asteraceae</taxon>
        <taxon>Carduoideae</taxon>
        <taxon>Cardueae</taxon>
        <taxon>Arctiinae</taxon>
        <taxon>Arctium</taxon>
    </lineage>
</organism>